<dbReference type="OrthoDB" id="2100241at2759"/>
<dbReference type="InterPro" id="IPR029052">
    <property type="entry name" value="Metallo-depent_PP-like"/>
</dbReference>
<dbReference type="GeneID" id="30153885"/>
<accession>A0A1E3I153</accession>
<organism evidence="2 3">
    <name type="scientific">Cryptococcus amylolentus CBS 6039</name>
    <dbReference type="NCBI Taxonomy" id="1295533"/>
    <lineage>
        <taxon>Eukaryota</taxon>
        <taxon>Fungi</taxon>
        <taxon>Dikarya</taxon>
        <taxon>Basidiomycota</taxon>
        <taxon>Agaricomycotina</taxon>
        <taxon>Tremellomycetes</taxon>
        <taxon>Tremellales</taxon>
        <taxon>Cryptococcaceae</taxon>
        <taxon>Cryptococcus</taxon>
    </lineage>
</organism>
<evidence type="ECO:0000259" key="1">
    <source>
        <dbReference type="Pfam" id="PF09423"/>
    </source>
</evidence>
<reference evidence="2 3" key="1">
    <citation type="submission" date="2016-06" db="EMBL/GenBank/DDBJ databases">
        <title>Evolution of pathogenesis and genome organization in the Tremellales.</title>
        <authorList>
            <person name="Cuomo C."/>
            <person name="Litvintseva A."/>
            <person name="Heitman J."/>
            <person name="Chen Y."/>
            <person name="Sun S."/>
            <person name="Springer D."/>
            <person name="Dromer F."/>
            <person name="Young S."/>
            <person name="Zeng Q."/>
            <person name="Chapman S."/>
            <person name="Gujja S."/>
            <person name="Saif S."/>
            <person name="Birren B."/>
        </authorList>
    </citation>
    <scope>NUCLEOTIDE SEQUENCE [LARGE SCALE GENOMIC DNA]</scope>
    <source>
        <strain evidence="2 3">CBS 6039</strain>
    </source>
</reference>
<gene>
    <name evidence="2" type="ORF">L202_02576</name>
</gene>
<dbReference type="InterPro" id="IPR038607">
    <property type="entry name" value="PhoD-like_sf"/>
</dbReference>
<dbReference type="InterPro" id="IPR052900">
    <property type="entry name" value="Phospholipid_Metab_Enz"/>
</dbReference>
<dbReference type="PANTHER" id="PTHR43606">
    <property type="entry name" value="PHOSPHATASE, PUTATIVE (AFU_ORTHOLOGUE AFUA_6G08710)-RELATED"/>
    <property type="match status" value="1"/>
</dbReference>
<dbReference type="CDD" id="cd07389">
    <property type="entry name" value="MPP_PhoD"/>
    <property type="match status" value="1"/>
</dbReference>
<dbReference type="STRING" id="1295533.A0A1E3I153"/>
<feature type="domain" description="PhoD-like phosphatase metallophosphatase" evidence="1">
    <location>
        <begin position="90"/>
        <end position="366"/>
    </location>
</feature>
<dbReference type="PANTHER" id="PTHR43606:SF2">
    <property type="entry name" value="ALKALINE PHOSPHATASE FAMILY PROTEIN (AFU_ORTHOLOGUE AFUA_5G03860)"/>
    <property type="match status" value="1"/>
</dbReference>
<dbReference type="SUPFAM" id="SSF56300">
    <property type="entry name" value="Metallo-dependent phosphatases"/>
    <property type="match status" value="1"/>
</dbReference>
<keyword evidence="3" id="KW-1185">Reference proteome</keyword>
<dbReference type="AlphaFoldDB" id="A0A1E3I153"/>
<dbReference type="EMBL" id="AWGJ01000003">
    <property type="protein sequence ID" value="ODN82297.1"/>
    <property type="molecule type" value="Genomic_DNA"/>
</dbReference>
<dbReference type="InterPro" id="IPR018946">
    <property type="entry name" value="PhoD-like_MPP"/>
</dbReference>
<sequence>MGWVDASSANILVRSAAGSPISLSYWPNSTSVTSSIALGLPSVHTDFTLSAHLPNLHPNTLYLYNTTVGLEGSFVTRRESHKTSKFTLLSTSCQKPNWPYNPLQHPLAINGWAHVEKVAAGMSLRPEAMLFLGDFIYSDLPYAVAEYTSSYYRLLYRQIYASPSWSPFLRSIPWLHMFDDHEIINDYAPSPALSNVFEEAIEPFLHYQQSVNPPPLVPSQPTYFSFDLGNVTFFTLDCRSWRSPQPHRRGDNSTAGYGARTMLGERQLLEVGKWVERGREKDMLLVLVSGVPMTRNWALGRDEMDSWGGYLEEREEILEMLWSSGGAVVISGDRHEHATTLLPPPASSNHPYSSSVIEFSTSPLSFFHQPWTREYIPHPPTDITIYHQWKGDSRFGVFEFNTEGVGKKVTFKLVVDGEYVWVYEWTKGQEVEVVDRGI</sequence>
<comment type="caution">
    <text evidence="2">The sequence shown here is derived from an EMBL/GenBank/DDBJ whole genome shotgun (WGS) entry which is preliminary data.</text>
</comment>
<dbReference type="Pfam" id="PF09423">
    <property type="entry name" value="PhoD"/>
    <property type="match status" value="1"/>
</dbReference>
<proteinExistence type="predicted"/>
<dbReference type="RefSeq" id="XP_018996616.1">
    <property type="nucleotide sequence ID" value="XM_019136213.1"/>
</dbReference>
<evidence type="ECO:0000313" key="2">
    <source>
        <dbReference type="EMBL" id="ODN82297.1"/>
    </source>
</evidence>
<dbReference type="Proteomes" id="UP000094065">
    <property type="component" value="Unassembled WGS sequence"/>
</dbReference>
<protein>
    <recommendedName>
        <fullName evidence="1">PhoD-like phosphatase metallophosphatase domain-containing protein</fullName>
    </recommendedName>
</protein>
<name>A0A1E3I153_9TREE</name>
<dbReference type="Gene3D" id="3.60.21.70">
    <property type="entry name" value="PhoD-like phosphatase"/>
    <property type="match status" value="1"/>
</dbReference>
<evidence type="ECO:0000313" key="3">
    <source>
        <dbReference type="Proteomes" id="UP000094065"/>
    </source>
</evidence>